<dbReference type="Proteomes" id="UP001189429">
    <property type="component" value="Unassembled WGS sequence"/>
</dbReference>
<feature type="region of interest" description="Disordered" evidence="1">
    <location>
        <begin position="510"/>
        <end position="552"/>
    </location>
</feature>
<organism evidence="2 3">
    <name type="scientific">Prorocentrum cordatum</name>
    <dbReference type="NCBI Taxonomy" id="2364126"/>
    <lineage>
        <taxon>Eukaryota</taxon>
        <taxon>Sar</taxon>
        <taxon>Alveolata</taxon>
        <taxon>Dinophyceae</taxon>
        <taxon>Prorocentrales</taxon>
        <taxon>Prorocentraceae</taxon>
        <taxon>Prorocentrum</taxon>
    </lineage>
</organism>
<protein>
    <submittedName>
        <fullName evidence="2">Uncharacterized protein</fullName>
    </submittedName>
</protein>
<accession>A0ABN9PPS2</accession>
<proteinExistence type="predicted"/>
<evidence type="ECO:0000313" key="3">
    <source>
        <dbReference type="Proteomes" id="UP001189429"/>
    </source>
</evidence>
<comment type="caution">
    <text evidence="2">The sequence shown here is derived from an EMBL/GenBank/DDBJ whole genome shotgun (WGS) entry which is preliminary data.</text>
</comment>
<sequence length="552" mass="59440">MALQGFPISRLNFDVIAERYGVQVKDVLGALGNSMSINALMRLRRERALERDGATATAAAAAAVAVLAPPTDLAAALEDRLVSLGRALLLHRRADVALGRHMHRLGDALRAVAKTLDVDTNFVHKSMEIKSDGDKARHQPLLAATPSAAVDCVVEVCVADVVASTVKVDTAVLPHGSVLRAEAPVFVPLGLLGAIAPDYCEDQVPIQVDTVAPFVQEGQATEYETGFHEESCDDVELDVTIEEDGDATACAAEPPPPAAACSAAVAVYLTVSLMLKGFAELFISPLVFRVLLISPSPCRDAVLGRRRGPGSAETQSSVDGRMGPWHVGDDHTGSQEFADEDAHLKRAAARLAGTVAEAARLARAAAVSSRPALGSEGTAATWPLLERQDRQADAVLAAKIGDHTEFKQDFKDVVTDANETCWQEMVEVIRGRAVSTTLPDGSRRTYQQPRGMRHAALCWFLQCLDDQNVEAERRPPSWLPPRTLHPPLLDTAILKHGGHRRDRRATAALRDGARQLQSFEQEDSDESESGESADDPLYEHFGPRAVGNPSRW</sequence>
<evidence type="ECO:0000256" key="1">
    <source>
        <dbReference type="SAM" id="MobiDB-lite"/>
    </source>
</evidence>
<feature type="region of interest" description="Disordered" evidence="1">
    <location>
        <begin position="304"/>
        <end position="323"/>
    </location>
</feature>
<name>A0ABN9PPS2_9DINO</name>
<reference evidence="2" key="1">
    <citation type="submission" date="2023-10" db="EMBL/GenBank/DDBJ databases">
        <authorList>
            <person name="Chen Y."/>
            <person name="Shah S."/>
            <person name="Dougan E. K."/>
            <person name="Thang M."/>
            <person name="Chan C."/>
        </authorList>
    </citation>
    <scope>NUCLEOTIDE SEQUENCE [LARGE SCALE GENOMIC DNA]</scope>
</reference>
<dbReference type="EMBL" id="CAUYUJ010000763">
    <property type="protein sequence ID" value="CAK0792395.1"/>
    <property type="molecule type" value="Genomic_DNA"/>
</dbReference>
<evidence type="ECO:0000313" key="2">
    <source>
        <dbReference type="EMBL" id="CAK0792395.1"/>
    </source>
</evidence>
<gene>
    <name evidence="2" type="ORF">PCOR1329_LOCUS2996</name>
</gene>
<keyword evidence="3" id="KW-1185">Reference proteome</keyword>
<feature type="non-terminal residue" evidence="2">
    <location>
        <position position="552"/>
    </location>
</feature>
<feature type="compositionally biased region" description="Acidic residues" evidence="1">
    <location>
        <begin position="520"/>
        <end position="536"/>
    </location>
</feature>